<dbReference type="InterPro" id="IPR011258">
    <property type="entry name" value="BPG-indep_PGM_N"/>
</dbReference>
<evidence type="ECO:0000256" key="8">
    <source>
        <dbReference type="ARBA" id="ARBA00023211"/>
    </source>
</evidence>
<dbReference type="PANTHER" id="PTHR31637:SF0">
    <property type="entry name" value="2,3-BISPHOSPHOGLYCERATE-INDEPENDENT PHOSPHOGLYCERATE MUTASE"/>
    <property type="match status" value="1"/>
</dbReference>
<dbReference type="InterPro" id="IPR005995">
    <property type="entry name" value="Pgm_bpd_ind"/>
</dbReference>
<dbReference type="SUPFAM" id="SSF64158">
    <property type="entry name" value="2,3-Bisphosphoglycerate-independent phosphoglycerate mutase, substrate-binding domain"/>
    <property type="match status" value="1"/>
</dbReference>
<dbReference type="OrthoDB" id="9800863at2"/>
<dbReference type="Pfam" id="PF06415">
    <property type="entry name" value="iPGM_N"/>
    <property type="match status" value="1"/>
</dbReference>
<dbReference type="Gene3D" id="3.40.1450.10">
    <property type="entry name" value="BPG-independent phosphoglycerate mutase, domain B"/>
    <property type="match status" value="1"/>
</dbReference>
<evidence type="ECO:0000256" key="6">
    <source>
        <dbReference type="ARBA" id="ARBA00022723"/>
    </source>
</evidence>
<dbReference type="InterPro" id="IPR036646">
    <property type="entry name" value="PGAM_B_sf"/>
</dbReference>
<evidence type="ECO:0000256" key="4">
    <source>
        <dbReference type="ARBA" id="ARBA00008819"/>
    </source>
</evidence>
<keyword evidence="8" id="KW-0464">Manganese</keyword>
<dbReference type="RefSeq" id="WP_081826424.1">
    <property type="nucleotide sequence ID" value="NZ_HG966617.1"/>
</dbReference>
<evidence type="ECO:0000313" key="12">
    <source>
        <dbReference type="Proteomes" id="UP000032160"/>
    </source>
</evidence>
<comment type="pathway">
    <text evidence="3">Carbohydrate degradation; glycolysis; pyruvate from D-glyceraldehyde 3-phosphate: step 3/5.</text>
</comment>
<keyword evidence="7" id="KW-0324">Glycolysis</keyword>
<evidence type="ECO:0000256" key="9">
    <source>
        <dbReference type="ARBA" id="ARBA00023235"/>
    </source>
</evidence>
<dbReference type="UniPathway" id="UPA00109">
    <property type="reaction ID" value="UER00186"/>
</dbReference>
<keyword evidence="6" id="KW-0479">Metal-binding</keyword>
<dbReference type="GO" id="GO:0004619">
    <property type="term" value="F:phosphoglycerate mutase activity"/>
    <property type="evidence" value="ECO:0007669"/>
    <property type="project" value="UniProtKB-EC"/>
</dbReference>
<dbReference type="STRING" id="1458461.BN1012_Phect1238"/>
<dbReference type="GO" id="GO:0005829">
    <property type="term" value="C:cytosol"/>
    <property type="evidence" value="ECO:0007669"/>
    <property type="project" value="TreeGrafter"/>
</dbReference>
<dbReference type="HOGENOM" id="CLU_504167_0_0_5"/>
<dbReference type="GO" id="GO:0006096">
    <property type="term" value="P:glycolytic process"/>
    <property type="evidence" value="ECO:0007669"/>
    <property type="project" value="UniProtKB-UniPathway"/>
</dbReference>
<dbReference type="EMBL" id="HG966617">
    <property type="protein sequence ID" value="CDO59452.1"/>
    <property type="molecule type" value="Genomic_DNA"/>
</dbReference>
<dbReference type="Gene3D" id="3.40.720.10">
    <property type="entry name" value="Alkaline Phosphatase, subunit A"/>
    <property type="match status" value="1"/>
</dbReference>
<evidence type="ECO:0000313" key="11">
    <source>
        <dbReference type="EMBL" id="CDO59452.1"/>
    </source>
</evidence>
<keyword evidence="12" id="KW-1185">Reference proteome</keyword>
<dbReference type="GO" id="GO:0030145">
    <property type="term" value="F:manganese ion binding"/>
    <property type="evidence" value="ECO:0007669"/>
    <property type="project" value="InterPro"/>
</dbReference>
<dbReference type="InterPro" id="IPR017850">
    <property type="entry name" value="Alkaline_phosphatase_core_sf"/>
</dbReference>
<accession>X5MCR1</accession>
<gene>
    <name evidence="11" type="ORF">BN1012_Phect1238</name>
</gene>
<evidence type="ECO:0000256" key="7">
    <source>
        <dbReference type="ARBA" id="ARBA00023152"/>
    </source>
</evidence>
<name>X5MCR1_9HYPH</name>
<evidence type="ECO:0000256" key="2">
    <source>
        <dbReference type="ARBA" id="ARBA00001936"/>
    </source>
</evidence>
<feature type="domain" description="BPG-independent PGAM N-terminal" evidence="10">
    <location>
        <begin position="95"/>
        <end position="273"/>
    </location>
</feature>
<dbReference type="SUPFAM" id="SSF53649">
    <property type="entry name" value="Alkaline phosphatase-like"/>
    <property type="match status" value="1"/>
</dbReference>
<dbReference type="PATRIC" id="fig|1458461.3.peg.1237"/>
<proteinExistence type="inferred from homology"/>
<dbReference type="Proteomes" id="UP000032160">
    <property type="component" value="Chromosome I"/>
</dbReference>
<evidence type="ECO:0000259" key="10">
    <source>
        <dbReference type="Pfam" id="PF06415"/>
    </source>
</evidence>
<comment type="cofactor">
    <cofactor evidence="2">
        <name>Mn(2+)</name>
        <dbReference type="ChEBI" id="CHEBI:29035"/>
    </cofactor>
</comment>
<evidence type="ECO:0000256" key="5">
    <source>
        <dbReference type="ARBA" id="ARBA00012026"/>
    </source>
</evidence>
<reference evidence="11 12" key="1">
    <citation type="journal article" date="2014" name="Front. Genet.">
        <title>Genome and metabolic network of "Candidatus Phaeomarinobacter ectocarpi" Ec32, a new candidate genus of Alphaproteobacteria frequently associated with brown algae.</title>
        <authorList>
            <person name="Dittami S.M."/>
            <person name="Barbeyron T."/>
            <person name="Boyen C."/>
            <person name="Cambefort J."/>
            <person name="Collet G."/>
            <person name="Delage L."/>
            <person name="Gobet A."/>
            <person name="Groisillier A."/>
            <person name="Leblanc C."/>
            <person name="Michel G."/>
            <person name="Scornet D."/>
            <person name="Siegel A."/>
            <person name="Tapia J.E."/>
            <person name="Tonon T."/>
        </authorList>
    </citation>
    <scope>NUCLEOTIDE SEQUENCE [LARGE SCALE GENOMIC DNA]</scope>
    <source>
        <strain evidence="11 12">Ec32</strain>
    </source>
</reference>
<comment type="catalytic activity">
    <reaction evidence="1">
        <text>(2R)-2-phosphoglycerate = (2R)-3-phosphoglycerate</text>
        <dbReference type="Rhea" id="RHEA:15901"/>
        <dbReference type="ChEBI" id="CHEBI:58272"/>
        <dbReference type="ChEBI" id="CHEBI:58289"/>
        <dbReference type="EC" id="5.4.2.12"/>
    </reaction>
</comment>
<evidence type="ECO:0000256" key="1">
    <source>
        <dbReference type="ARBA" id="ARBA00000370"/>
    </source>
</evidence>
<dbReference type="KEGG" id="pect:BN1012_Phect1238"/>
<evidence type="ECO:0000256" key="3">
    <source>
        <dbReference type="ARBA" id="ARBA00004798"/>
    </source>
</evidence>
<dbReference type="PANTHER" id="PTHR31637">
    <property type="entry name" value="2,3-BISPHOSPHOGLYCERATE-INDEPENDENT PHOSPHOGLYCERATE MUTASE"/>
    <property type="match status" value="1"/>
</dbReference>
<dbReference type="GO" id="GO:0006007">
    <property type="term" value="P:glucose catabolic process"/>
    <property type="evidence" value="ECO:0007669"/>
    <property type="project" value="InterPro"/>
</dbReference>
<dbReference type="EC" id="5.4.2.12" evidence="5"/>
<dbReference type="AlphaFoldDB" id="X5MCR1"/>
<comment type="similarity">
    <text evidence="4">Belongs to the BPG-independent phosphoglycerate mutase family.</text>
</comment>
<protein>
    <recommendedName>
        <fullName evidence="5">phosphoglycerate mutase (2,3-diphosphoglycerate-independent)</fullName>
        <ecNumber evidence="5">5.4.2.12</ecNumber>
    </recommendedName>
</protein>
<organism evidence="11 12">
    <name type="scientific">Candidatus Phaeomarinibacter ectocarpi</name>
    <dbReference type="NCBI Taxonomy" id="1458461"/>
    <lineage>
        <taxon>Bacteria</taxon>
        <taxon>Pseudomonadati</taxon>
        <taxon>Pseudomonadota</taxon>
        <taxon>Alphaproteobacteria</taxon>
        <taxon>Hyphomicrobiales</taxon>
        <taxon>Parvibaculaceae</taxon>
        <taxon>Candidatus Phaeomarinibacter</taxon>
    </lineage>
</organism>
<keyword evidence="9 11" id="KW-0413">Isomerase</keyword>
<sequence length="507" mass="52407">MRLFGRPKTSGDAPARPIVVAMLQGWGAVADNPRAPIFSTRTPAFNRLAQRAAATSIVPATTPTSMSSALAAIAEGNNAIAPSSPLEAVLRSPGGLAEHTGFQSFVKDLTRVGGDCHLLCCLTSSGIEGLTAHAAKIAANLSHAGIRVWVHAILDGRDTAPDAALGALHEFHEDVAGVDTVRFATVSGRAFALDETADAKALALVRDAIVDASPQERSGLAQYIDAQNQAGVNDGDIKPAADQTYPGMRSDDALLILHPQADGFSDLLKVLVPGDTLDVPSARPATLSACRRMIGWPQPGTSKPGTSPVAQASQPLSLFQPSHPRLPDIVRSADLSLMMAAPRHEHTLWAASVEGCTPNASKTLVASNALEAADAAVRAIKDDKTDVIFALLAGVPAAVRMPGSQTLDSAARRIIEQQDKGLGRIAAIIERRGGTLLAIGTDTSLGLATSLPCLIHGGPCTSDTQLNAGTLADIAPTILDLAGAQPHDQLSGTSLLAHEEVIDAAAS</sequence>